<dbReference type="GO" id="GO:0016758">
    <property type="term" value="F:hexosyltransferase activity"/>
    <property type="evidence" value="ECO:0007669"/>
    <property type="project" value="UniProtKB-ARBA"/>
</dbReference>
<organism evidence="2 3">
    <name type="scientific">Flavobacterium terrae</name>
    <dbReference type="NCBI Taxonomy" id="415425"/>
    <lineage>
        <taxon>Bacteria</taxon>
        <taxon>Pseudomonadati</taxon>
        <taxon>Bacteroidota</taxon>
        <taxon>Flavobacteriia</taxon>
        <taxon>Flavobacteriales</taxon>
        <taxon>Flavobacteriaceae</taxon>
        <taxon>Flavobacterium</taxon>
    </lineage>
</organism>
<keyword evidence="2" id="KW-0808">Transferase</keyword>
<keyword evidence="3" id="KW-1185">Reference proteome</keyword>
<dbReference type="PANTHER" id="PTHR22916">
    <property type="entry name" value="GLYCOSYLTRANSFERASE"/>
    <property type="match status" value="1"/>
</dbReference>
<evidence type="ECO:0000313" key="2">
    <source>
        <dbReference type="EMBL" id="SHI63383.1"/>
    </source>
</evidence>
<dbReference type="SUPFAM" id="SSF53448">
    <property type="entry name" value="Nucleotide-diphospho-sugar transferases"/>
    <property type="match status" value="1"/>
</dbReference>
<accession>A0A1M6CR79</accession>
<proteinExistence type="predicted"/>
<name>A0A1M6CR79_9FLAO</name>
<dbReference type="AlphaFoldDB" id="A0A1M6CR79"/>
<protein>
    <submittedName>
        <fullName evidence="2">Glycosyltransferase involved in cell wall bisynthesis</fullName>
    </submittedName>
</protein>
<dbReference type="InterPro" id="IPR029044">
    <property type="entry name" value="Nucleotide-diphossugar_trans"/>
</dbReference>
<dbReference type="InterPro" id="IPR001173">
    <property type="entry name" value="Glyco_trans_2-like"/>
</dbReference>
<dbReference type="Pfam" id="PF00535">
    <property type="entry name" value="Glycos_transf_2"/>
    <property type="match status" value="1"/>
</dbReference>
<reference evidence="3" key="1">
    <citation type="submission" date="2016-11" db="EMBL/GenBank/DDBJ databases">
        <authorList>
            <person name="Varghese N."/>
            <person name="Submissions S."/>
        </authorList>
    </citation>
    <scope>NUCLEOTIDE SEQUENCE [LARGE SCALE GENOMIC DNA]</scope>
    <source>
        <strain evidence="3">DSM 18829</strain>
    </source>
</reference>
<feature type="domain" description="Glycosyltransferase 2-like" evidence="1">
    <location>
        <begin position="4"/>
        <end position="133"/>
    </location>
</feature>
<dbReference type="EMBL" id="FQZI01000002">
    <property type="protein sequence ID" value="SHI63383.1"/>
    <property type="molecule type" value="Genomic_DNA"/>
</dbReference>
<sequence>MKVSVVMITYNHAKYIQKAIESILDQETNFEIELIISNDNSPDDTDLIVKKIISTHSQGNKIKYFKHEENIGMMNNFLFSLKKGSGEYIALCEGDDYWTDSKKLQKQIDFLDNNKDYSICFHNVNVLEKNILKENNIKTDLPDTSTIMDLAKGNFMHTPSVVYRNHLFKNFPEYFALSPIGDYFLHMLNAKHGKIKYYKDYMAVYRIHETSYWSSKQQLDRENIWIGFIENIKPNFDKKVQKILSKQVYNLKKGRLKGLKRQLYKLEYFFKNS</sequence>
<dbReference type="OrthoDB" id="199095at2"/>
<dbReference type="Gene3D" id="3.90.550.10">
    <property type="entry name" value="Spore Coat Polysaccharide Biosynthesis Protein SpsA, Chain A"/>
    <property type="match status" value="1"/>
</dbReference>
<dbReference type="STRING" id="415425.SAMN05444363_1049"/>
<dbReference type="Proteomes" id="UP000184488">
    <property type="component" value="Unassembled WGS sequence"/>
</dbReference>
<gene>
    <name evidence="2" type="ORF">SAMN05444363_1049</name>
</gene>
<evidence type="ECO:0000259" key="1">
    <source>
        <dbReference type="Pfam" id="PF00535"/>
    </source>
</evidence>
<dbReference type="PANTHER" id="PTHR22916:SF3">
    <property type="entry name" value="UDP-GLCNAC:BETAGAL BETA-1,3-N-ACETYLGLUCOSAMINYLTRANSFERASE-LIKE PROTEIN 1"/>
    <property type="match status" value="1"/>
</dbReference>
<evidence type="ECO:0000313" key="3">
    <source>
        <dbReference type="Proteomes" id="UP000184488"/>
    </source>
</evidence>
<dbReference type="RefSeq" id="WP_073309256.1">
    <property type="nucleotide sequence ID" value="NZ_FQZI01000002.1"/>
</dbReference>